<evidence type="ECO:0000256" key="5">
    <source>
        <dbReference type="SAM" id="Phobius"/>
    </source>
</evidence>
<feature type="transmembrane region" description="Helical" evidence="5">
    <location>
        <begin position="140"/>
        <end position="162"/>
    </location>
</feature>
<keyword evidence="3 5" id="KW-1133">Transmembrane helix</keyword>
<evidence type="ECO:0000256" key="2">
    <source>
        <dbReference type="ARBA" id="ARBA00022692"/>
    </source>
</evidence>
<feature type="transmembrane region" description="Helical" evidence="5">
    <location>
        <begin position="230"/>
        <end position="249"/>
    </location>
</feature>
<keyword evidence="2 5" id="KW-0812">Transmembrane</keyword>
<feature type="transmembrane region" description="Helical" evidence="5">
    <location>
        <begin position="174"/>
        <end position="193"/>
    </location>
</feature>
<dbReference type="Proteomes" id="UP001627408">
    <property type="component" value="Unassembled WGS sequence"/>
</dbReference>
<name>A0ABW8UT99_9RHOB</name>
<gene>
    <name evidence="7" type="ORF">ACERZ8_10765</name>
</gene>
<evidence type="ECO:0000259" key="6">
    <source>
        <dbReference type="Pfam" id="PF00892"/>
    </source>
</evidence>
<feature type="transmembrane region" description="Helical" evidence="5">
    <location>
        <begin position="65"/>
        <end position="84"/>
    </location>
</feature>
<proteinExistence type="predicted"/>
<dbReference type="InterPro" id="IPR050638">
    <property type="entry name" value="AA-Vitamin_Transporters"/>
</dbReference>
<dbReference type="InterPro" id="IPR000620">
    <property type="entry name" value="EamA_dom"/>
</dbReference>
<dbReference type="PANTHER" id="PTHR32322">
    <property type="entry name" value="INNER MEMBRANE TRANSPORTER"/>
    <property type="match status" value="1"/>
</dbReference>
<feature type="transmembrane region" description="Helical" evidence="5">
    <location>
        <begin position="34"/>
        <end position="53"/>
    </location>
</feature>
<accession>A0ABW8UT99</accession>
<evidence type="ECO:0000256" key="3">
    <source>
        <dbReference type="ARBA" id="ARBA00022989"/>
    </source>
</evidence>
<dbReference type="InterPro" id="IPR037185">
    <property type="entry name" value="EmrE-like"/>
</dbReference>
<feature type="transmembrane region" description="Helical" evidence="5">
    <location>
        <begin position="116"/>
        <end position="134"/>
    </location>
</feature>
<feature type="transmembrane region" description="Helical" evidence="5">
    <location>
        <begin position="255"/>
        <end position="277"/>
    </location>
</feature>
<dbReference type="EMBL" id="JBHDIY010000002">
    <property type="protein sequence ID" value="MFL4470331.1"/>
    <property type="molecule type" value="Genomic_DNA"/>
</dbReference>
<feature type="transmembrane region" description="Helical" evidence="5">
    <location>
        <begin position="90"/>
        <end position="109"/>
    </location>
</feature>
<reference evidence="7 8" key="1">
    <citation type="submission" date="2024-08" db="EMBL/GenBank/DDBJ databases">
        <title>Tateyamaria sp. nov., isolated from marine algae.</title>
        <authorList>
            <person name="Choi B.J."/>
            <person name="Kim J.M."/>
            <person name="Lee J.K."/>
            <person name="Choi D.G."/>
            <person name="Bayburt H."/>
            <person name="Baek J.H."/>
            <person name="Han D.M."/>
            <person name="Jeon C.O."/>
        </authorList>
    </citation>
    <scope>NUCLEOTIDE SEQUENCE [LARGE SCALE GENOMIC DNA]</scope>
    <source>
        <strain evidence="7 8">KMU-156</strain>
    </source>
</reference>
<comment type="subcellular location">
    <subcellularLocation>
        <location evidence="1">Membrane</location>
        <topology evidence="1">Multi-pass membrane protein</topology>
    </subcellularLocation>
</comment>
<dbReference type="RefSeq" id="WP_407592189.1">
    <property type="nucleotide sequence ID" value="NZ_JBHDIY010000002.1"/>
</dbReference>
<evidence type="ECO:0000313" key="7">
    <source>
        <dbReference type="EMBL" id="MFL4470331.1"/>
    </source>
</evidence>
<keyword evidence="8" id="KW-1185">Reference proteome</keyword>
<dbReference type="PANTHER" id="PTHR32322:SF9">
    <property type="entry name" value="AMINO-ACID METABOLITE EFFLUX PUMP-RELATED"/>
    <property type="match status" value="1"/>
</dbReference>
<dbReference type="SUPFAM" id="SSF103481">
    <property type="entry name" value="Multidrug resistance efflux transporter EmrE"/>
    <property type="match status" value="1"/>
</dbReference>
<evidence type="ECO:0000256" key="1">
    <source>
        <dbReference type="ARBA" id="ARBA00004141"/>
    </source>
</evidence>
<feature type="domain" description="EamA" evidence="6">
    <location>
        <begin position="145"/>
        <end position="272"/>
    </location>
</feature>
<protein>
    <submittedName>
        <fullName evidence="7">DMT family transporter</fullName>
    </submittedName>
</protein>
<evidence type="ECO:0000256" key="4">
    <source>
        <dbReference type="ARBA" id="ARBA00023136"/>
    </source>
</evidence>
<feature type="transmembrane region" description="Helical" evidence="5">
    <location>
        <begin position="199"/>
        <end position="218"/>
    </location>
</feature>
<evidence type="ECO:0000313" key="8">
    <source>
        <dbReference type="Proteomes" id="UP001627408"/>
    </source>
</evidence>
<comment type="caution">
    <text evidence="7">The sequence shown here is derived from an EMBL/GenBank/DDBJ whole genome shotgun (WGS) entry which is preliminary data.</text>
</comment>
<keyword evidence="4 5" id="KW-0472">Membrane</keyword>
<organism evidence="7 8">
    <name type="scientific">Tateyamaria armeniaca</name>
    <dbReference type="NCBI Taxonomy" id="2518930"/>
    <lineage>
        <taxon>Bacteria</taxon>
        <taxon>Pseudomonadati</taxon>
        <taxon>Pseudomonadota</taxon>
        <taxon>Alphaproteobacteria</taxon>
        <taxon>Rhodobacterales</taxon>
        <taxon>Roseobacteraceae</taxon>
        <taxon>Tateyamaria</taxon>
    </lineage>
</organism>
<sequence length="282" mass="28249">MRILLLTCITMVAFAANSVLNRLAVDSGAIDPSSFAMIRVLAGAVALCMILTVRGGGLPVAGRGRLVGAASLAAYMIGFSLAYVTLNAGLGALILFGTVQVVMFAWSALRGAAPTARQLGGAGIAFAGLVLALWPRDGSGGDLVGASLMIMAGIGWAIYTLAGKGSADPLATTAANFVVAMPMLLVLLFGTGLHAAPSGIALAITSGAVTSGLGYALWYHVLPQLRGQTAPVVQLSVPIIAILAGAALLGEAITLPIVIATILVLGGIALTVTAPTVPADHR</sequence>
<dbReference type="Pfam" id="PF00892">
    <property type="entry name" value="EamA"/>
    <property type="match status" value="1"/>
</dbReference>